<feature type="compositionally biased region" description="Basic residues" evidence="1">
    <location>
        <begin position="136"/>
        <end position="152"/>
    </location>
</feature>
<reference evidence="2 3" key="1">
    <citation type="submission" date="2021-06" db="EMBL/GenBank/DDBJ databases">
        <authorList>
            <person name="Palmer J.M."/>
        </authorList>
    </citation>
    <scope>NUCLEOTIDE SEQUENCE [LARGE SCALE GENOMIC DNA]</scope>
    <source>
        <strain evidence="2 3">MEX-2019</strain>
        <tissue evidence="2">Muscle</tissue>
    </source>
</reference>
<comment type="caution">
    <text evidence="2">The sequence shown here is derived from an EMBL/GenBank/DDBJ whole genome shotgun (WGS) entry which is preliminary data.</text>
</comment>
<protein>
    <submittedName>
        <fullName evidence="2">Uncharacterized protein</fullName>
    </submittedName>
</protein>
<accession>A0AAV9R5I6</accession>
<proteinExistence type="predicted"/>
<dbReference type="EMBL" id="JAHHUM010002315">
    <property type="protein sequence ID" value="KAK5605048.1"/>
    <property type="molecule type" value="Genomic_DNA"/>
</dbReference>
<feature type="compositionally biased region" description="Basic and acidic residues" evidence="1">
    <location>
        <begin position="234"/>
        <end position="244"/>
    </location>
</feature>
<evidence type="ECO:0000313" key="3">
    <source>
        <dbReference type="Proteomes" id="UP001311232"/>
    </source>
</evidence>
<feature type="region of interest" description="Disordered" evidence="1">
    <location>
        <begin position="84"/>
        <end position="168"/>
    </location>
</feature>
<keyword evidence="3" id="KW-1185">Reference proteome</keyword>
<gene>
    <name evidence="2" type="ORF">CRENBAI_001098</name>
</gene>
<feature type="region of interest" description="Disordered" evidence="1">
    <location>
        <begin position="217"/>
        <end position="268"/>
    </location>
</feature>
<evidence type="ECO:0000256" key="1">
    <source>
        <dbReference type="SAM" id="MobiDB-lite"/>
    </source>
</evidence>
<organism evidence="2 3">
    <name type="scientific">Crenichthys baileyi</name>
    <name type="common">White River springfish</name>
    <dbReference type="NCBI Taxonomy" id="28760"/>
    <lineage>
        <taxon>Eukaryota</taxon>
        <taxon>Metazoa</taxon>
        <taxon>Chordata</taxon>
        <taxon>Craniata</taxon>
        <taxon>Vertebrata</taxon>
        <taxon>Euteleostomi</taxon>
        <taxon>Actinopterygii</taxon>
        <taxon>Neopterygii</taxon>
        <taxon>Teleostei</taxon>
        <taxon>Neoteleostei</taxon>
        <taxon>Acanthomorphata</taxon>
        <taxon>Ovalentaria</taxon>
        <taxon>Atherinomorphae</taxon>
        <taxon>Cyprinodontiformes</taxon>
        <taxon>Goodeidae</taxon>
        <taxon>Crenichthys</taxon>
    </lineage>
</organism>
<name>A0AAV9R5I6_9TELE</name>
<dbReference type="AlphaFoldDB" id="A0AAV9R5I6"/>
<sequence length="268" mass="28923">MTSPCYPAPAKQLRVRISSSASNRSRLRFKRSSLMDFLALQAELRSDQMSDYESDDLIRSTPLVVTDPRPPPSANRRSARLAFCRSNPSPSSHLRACGISPGSDLEPSHLTQLTDLLPLHGSSPSPPPPPSASSGKRLRKSANPPAKRRRGRPASTPVSAPAPPGPITFQDIHLEKEQRLLQPLEFQQLLFNNSAAGHLQPSHLTFVQTSRPSSKICCPALGHESASGTPTTSDRSEASPKPDTGHSSSAEPAASSPRPIQFRHPDFG</sequence>
<feature type="compositionally biased region" description="Low complexity" evidence="1">
    <location>
        <begin position="247"/>
        <end position="259"/>
    </location>
</feature>
<dbReference type="Proteomes" id="UP001311232">
    <property type="component" value="Unassembled WGS sequence"/>
</dbReference>
<evidence type="ECO:0000313" key="2">
    <source>
        <dbReference type="EMBL" id="KAK5605048.1"/>
    </source>
</evidence>